<sequence>MRLQAVSILALSACSALGLTINTPTGAVSGGRFNITWNSTASDSEFSIELVHQSFNSALAIADGVNPVDENITVSIGPVPPGDGYALEFVNVTNINQVFAISGDFIIAAAPNATSTSSSGKGTSTASSAPSSISSSLMPTTSTNSHASVMPSPSPSPSSFGAKARSPELSFLGTVVLASFGWIICL</sequence>
<keyword evidence="1 3" id="KW-0732">Signal</keyword>
<feature type="region of interest" description="Disordered" evidence="2">
    <location>
        <begin position="113"/>
        <end position="161"/>
    </location>
</feature>
<feature type="signal peptide" evidence="3">
    <location>
        <begin position="1"/>
        <end position="18"/>
    </location>
</feature>
<dbReference type="Proteomes" id="UP001221142">
    <property type="component" value="Unassembled WGS sequence"/>
</dbReference>
<comment type="caution">
    <text evidence="5">The sequence shown here is derived from an EMBL/GenBank/DDBJ whole genome shotgun (WGS) entry which is preliminary data.</text>
</comment>
<keyword evidence="6" id="KW-1185">Reference proteome</keyword>
<evidence type="ECO:0000259" key="4">
    <source>
        <dbReference type="Pfam" id="PF10342"/>
    </source>
</evidence>
<dbReference type="EMBL" id="JARKIF010000012">
    <property type="protein sequence ID" value="KAJ7626176.1"/>
    <property type="molecule type" value="Genomic_DNA"/>
</dbReference>
<gene>
    <name evidence="5" type="ORF">FB45DRAFT_76047</name>
</gene>
<evidence type="ECO:0000313" key="6">
    <source>
        <dbReference type="Proteomes" id="UP001221142"/>
    </source>
</evidence>
<dbReference type="Pfam" id="PF10342">
    <property type="entry name" value="Kre9_KNH"/>
    <property type="match status" value="1"/>
</dbReference>
<dbReference type="PANTHER" id="PTHR35185:SF1">
    <property type="entry name" value="UPF0619 GPI-ANCHORED MEMBRANE PROTEIN C1322.10"/>
    <property type="match status" value="1"/>
</dbReference>
<feature type="chain" id="PRO_5042111684" description="Yeast cell wall synthesis Kre9/Knh1-like N-terminal domain-containing protein" evidence="3">
    <location>
        <begin position="19"/>
        <end position="186"/>
    </location>
</feature>
<protein>
    <recommendedName>
        <fullName evidence="4">Yeast cell wall synthesis Kre9/Knh1-like N-terminal domain-containing protein</fullName>
    </recommendedName>
</protein>
<evidence type="ECO:0000256" key="1">
    <source>
        <dbReference type="ARBA" id="ARBA00022729"/>
    </source>
</evidence>
<evidence type="ECO:0000313" key="5">
    <source>
        <dbReference type="EMBL" id="KAJ7626176.1"/>
    </source>
</evidence>
<dbReference type="InterPro" id="IPR018466">
    <property type="entry name" value="Kre9/Knh1-like_N"/>
</dbReference>
<dbReference type="AlphaFoldDB" id="A0AAD7BNZ5"/>
<organism evidence="5 6">
    <name type="scientific">Roridomyces roridus</name>
    <dbReference type="NCBI Taxonomy" id="1738132"/>
    <lineage>
        <taxon>Eukaryota</taxon>
        <taxon>Fungi</taxon>
        <taxon>Dikarya</taxon>
        <taxon>Basidiomycota</taxon>
        <taxon>Agaricomycotina</taxon>
        <taxon>Agaricomycetes</taxon>
        <taxon>Agaricomycetidae</taxon>
        <taxon>Agaricales</taxon>
        <taxon>Marasmiineae</taxon>
        <taxon>Mycenaceae</taxon>
        <taxon>Roridomyces</taxon>
    </lineage>
</organism>
<proteinExistence type="predicted"/>
<reference evidence="5" key="1">
    <citation type="submission" date="2023-03" db="EMBL/GenBank/DDBJ databases">
        <title>Massive genome expansion in bonnet fungi (Mycena s.s.) driven by repeated elements and novel gene families across ecological guilds.</title>
        <authorList>
            <consortium name="Lawrence Berkeley National Laboratory"/>
            <person name="Harder C.B."/>
            <person name="Miyauchi S."/>
            <person name="Viragh M."/>
            <person name="Kuo A."/>
            <person name="Thoen E."/>
            <person name="Andreopoulos B."/>
            <person name="Lu D."/>
            <person name="Skrede I."/>
            <person name="Drula E."/>
            <person name="Henrissat B."/>
            <person name="Morin E."/>
            <person name="Kohler A."/>
            <person name="Barry K."/>
            <person name="LaButti K."/>
            <person name="Morin E."/>
            <person name="Salamov A."/>
            <person name="Lipzen A."/>
            <person name="Mereny Z."/>
            <person name="Hegedus B."/>
            <person name="Baldrian P."/>
            <person name="Stursova M."/>
            <person name="Weitz H."/>
            <person name="Taylor A."/>
            <person name="Grigoriev I.V."/>
            <person name="Nagy L.G."/>
            <person name="Martin F."/>
            <person name="Kauserud H."/>
        </authorList>
    </citation>
    <scope>NUCLEOTIDE SEQUENCE</scope>
    <source>
        <strain evidence="5">9284</strain>
    </source>
</reference>
<dbReference type="PANTHER" id="PTHR35185">
    <property type="entry name" value="SERINE/THREONINE-RICH PROTEIN ADG2-RELATED"/>
    <property type="match status" value="1"/>
</dbReference>
<feature type="domain" description="Yeast cell wall synthesis Kre9/Knh1-like N-terminal" evidence="4">
    <location>
        <begin position="29"/>
        <end position="105"/>
    </location>
</feature>
<evidence type="ECO:0000256" key="2">
    <source>
        <dbReference type="SAM" id="MobiDB-lite"/>
    </source>
</evidence>
<name>A0AAD7BNZ5_9AGAR</name>
<evidence type="ECO:0000256" key="3">
    <source>
        <dbReference type="SAM" id="SignalP"/>
    </source>
</evidence>
<accession>A0AAD7BNZ5</accession>
<feature type="compositionally biased region" description="Low complexity" evidence="2">
    <location>
        <begin position="113"/>
        <end position="143"/>
    </location>
</feature>
<dbReference type="InterPro" id="IPR052479">
    <property type="entry name" value="GPI-anchor_Adhesion_Reg"/>
</dbReference>